<keyword evidence="1" id="KW-0472">Membrane</keyword>
<proteinExistence type="predicted"/>
<keyword evidence="2" id="KW-1185">Reference proteome</keyword>
<protein>
    <submittedName>
        <fullName evidence="3">Uncharacterized protein LOC111117064</fullName>
    </submittedName>
</protein>
<feature type="transmembrane region" description="Helical" evidence="1">
    <location>
        <begin position="70"/>
        <end position="88"/>
    </location>
</feature>
<dbReference type="GeneID" id="111117064"/>
<reference evidence="3" key="1">
    <citation type="submission" date="2025-08" db="UniProtKB">
        <authorList>
            <consortium name="RefSeq"/>
        </authorList>
    </citation>
    <scope>IDENTIFICATION</scope>
    <source>
        <tissue evidence="3">Whole sample</tissue>
    </source>
</reference>
<dbReference type="KEGG" id="cvn:111117064"/>
<organism evidence="2 3">
    <name type="scientific">Crassostrea virginica</name>
    <name type="common">Eastern oyster</name>
    <dbReference type="NCBI Taxonomy" id="6565"/>
    <lineage>
        <taxon>Eukaryota</taxon>
        <taxon>Metazoa</taxon>
        <taxon>Spiralia</taxon>
        <taxon>Lophotrochozoa</taxon>
        <taxon>Mollusca</taxon>
        <taxon>Bivalvia</taxon>
        <taxon>Autobranchia</taxon>
        <taxon>Pteriomorphia</taxon>
        <taxon>Ostreida</taxon>
        <taxon>Ostreoidea</taxon>
        <taxon>Ostreidae</taxon>
        <taxon>Crassostrea</taxon>
    </lineage>
</organism>
<accession>A0A8B8C891</accession>
<gene>
    <name evidence="3" type="primary">LOC111117064</name>
</gene>
<keyword evidence="1" id="KW-1133">Transmembrane helix</keyword>
<name>A0A8B8C891_CRAVI</name>
<evidence type="ECO:0000313" key="3">
    <source>
        <dbReference type="RefSeq" id="XP_022311845.1"/>
    </source>
</evidence>
<dbReference type="RefSeq" id="XP_022311845.1">
    <property type="nucleotide sequence ID" value="XM_022456137.1"/>
</dbReference>
<dbReference type="AlphaFoldDB" id="A0A8B8C891"/>
<sequence length="556" mass="63492">MRRQLIGKTLEAISKSFASEICQGILKHIESKVRMNLEMELGRFNFIISPEVFTTVMLIGSVILSLFIPLAGIVVAMLAVIVAFLESVDVNSKYWRKPYADEIYETVRKKRTSIERNILYEIETMCEKTKKDLQAVSTQINDLKQELKFPDQDTLIKEWKQRHVLPDKKSLMNKYPSVMNYIAGRKNDKSVMKVFLEKEDGEVERYLREKCFEIDKLEYIYSETLMNDTQFIKEAPPVDRHTRKRLQKIIRDEEDKTVALYSNIVGIGVGRVKLNEIKFGDPCIVLYCLDKSLVPFGEKKLPNFLKGCVVDTREDFFMFGSCINCEQLDKGCCIGRAGEESAGSVGFLVKQTNRSTYECGLLTAAHFTYGNISELNKSLTPVYGDYHKIVHPAMSDNVIGHVTKAFCGNRITNEYEKGIDAAFVRFAEKENRELPELHIVNDDDVESNRRMFVSKKGISTDTTTGLLSQNPMSIQIKDIWFKKCFIINDYKERFFEKGDSGSGVFLIDADGKRKRALGIAFGLSVSQRQTCVCDIRDIVHAFDIAFYPEPQAMDTS</sequence>
<keyword evidence="1" id="KW-0812">Transmembrane</keyword>
<evidence type="ECO:0000313" key="2">
    <source>
        <dbReference type="Proteomes" id="UP000694844"/>
    </source>
</evidence>
<dbReference type="Proteomes" id="UP000694844">
    <property type="component" value="Chromosome 10"/>
</dbReference>
<dbReference type="OrthoDB" id="2339500at2759"/>
<evidence type="ECO:0000256" key="1">
    <source>
        <dbReference type="SAM" id="Phobius"/>
    </source>
</evidence>